<feature type="coiled-coil region" evidence="4">
    <location>
        <begin position="80"/>
        <end position="107"/>
    </location>
</feature>
<name>A0ABR3ZWC6_9LECA</name>
<keyword evidence="4" id="KW-0175">Coiled coil</keyword>
<feature type="region of interest" description="Disordered" evidence="5">
    <location>
        <begin position="166"/>
        <end position="198"/>
    </location>
</feature>
<dbReference type="PROSITE" id="PS50088">
    <property type="entry name" value="ANK_REPEAT"/>
    <property type="match status" value="1"/>
</dbReference>
<proteinExistence type="predicted"/>
<keyword evidence="1" id="KW-0677">Repeat</keyword>
<comment type="caution">
    <text evidence="6">The sequence shown here is derived from an EMBL/GenBank/DDBJ whole genome shotgun (WGS) entry which is preliminary data.</text>
</comment>
<evidence type="ECO:0000256" key="2">
    <source>
        <dbReference type="ARBA" id="ARBA00023043"/>
    </source>
</evidence>
<dbReference type="InterPro" id="IPR002110">
    <property type="entry name" value="Ankyrin_rpt"/>
</dbReference>
<feature type="compositionally biased region" description="Polar residues" evidence="5">
    <location>
        <begin position="635"/>
        <end position="648"/>
    </location>
</feature>
<feature type="region of interest" description="Disordered" evidence="5">
    <location>
        <begin position="635"/>
        <end position="655"/>
    </location>
</feature>
<evidence type="ECO:0000313" key="6">
    <source>
        <dbReference type="EMBL" id="KAL2037036.1"/>
    </source>
</evidence>
<dbReference type="EMBL" id="JBEFKJ010000045">
    <property type="protein sequence ID" value="KAL2037036.1"/>
    <property type="molecule type" value="Genomic_DNA"/>
</dbReference>
<evidence type="ECO:0000256" key="3">
    <source>
        <dbReference type="PROSITE-ProRule" id="PRU00023"/>
    </source>
</evidence>
<dbReference type="PANTHER" id="PTHR24166:SF48">
    <property type="entry name" value="PROTEIN VAPYRIN"/>
    <property type="match status" value="1"/>
</dbReference>
<keyword evidence="2 3" id="KW-0040">ANK repeat</keyword>
<organism evidence="6 7">
    <name type="scientific">Stereocaulon virgatum</name>
    <dbReference type="NCBI Taxonomy" id="373712"/>
    <lineage>
        <taxon>Eukaryota</taxon>
        <taxon>Fungi</taxon>
        <taxon>Dikarya</taxon>
        <taxon>Ascomycota</taxon>
        <taxon>Pezizomycotina</taxon>
        <taxon>Lecanoromycetes</taxon>
        <taxon>OSLEUM clade</taxon>
        <taxon>Lecanoromycetidae</taxon>
        <taxon>Lecanorales</taxon>
        <taxon>Lecanorineae</taxon>
        <taxon>Stereocaulaceae</taxon>
        <taxon>Stereocaulon</taxon>
    </lineage>
</organism>
<dbReference type="PROSITE" id="PS50297">
    <property type="entry name" value="ANK_REP_REGION"/>
    <property type="match status" value="1"/>
</dbReference>
<dbReference type="InterPro" id="IPR036770">
    <property type="entry name" value="Ankyrin_rpt-contain_sf"/>
</dbReference>
<feature type="repeat" description="ANK" evidence="3">
    <location>
        <begin position="307"/>
        <end position="339"/>
    </location>
</feature>
<gene>
    <name evidence="6" type="ORF">N7G274_010163</name>
</gene>
<reference evidence="6 7" key="1">
    <citation type="submission" date="2024-09" db="EMBL/GenBank/DDBJ databases">
        <title>Rethinking Asexuality: The Enigmatic Case of Functional Sexual Genes in Lepraria (Stereocaulaceae).</title>
        <authorList>
            <person name="Doellman M."/>
            <person name="Sun Y."/>
            <person name="Barcenas-Pena A."/>
            <person name="Lumbsch H.T."/>
            <person name="Grewe F."/>
        </authorList>
    </citation>
    <scope>NUCLEOTIDE SEQUENCE [LARGE SCALE GENOMIC DNA]</scope>
    <source>
        <strain evidence="6 7">Mercado 3170</strain>
    </source>
</reference>
<dbReference type="PANTHER" id="PTHR24166">
    <property type="entry name" value="ROLLING PEBBLES, ISOFORM B"/>
    <property type="match status" value="1"/>
</dbReference>
<evidence type="ECO:0000256" key="5">
    <source>
        <dbReference type="SAM" id="MobiDB-lite"/>
    </source>
</evidence>
<evidence type="ECO:0000313" key="7">
    <source>
        <dbReference type="Proteomes" id="UP001590950"/>
    </source>
</evidence>
<evidence type="ECO:0000256" key="1">
    <source>
        <dbReference type="ARBA" id="ARBA00022737"/>
    </source>
</evidence>
<protein>
    <submittedName>
        <fullName evidence="6">Uncharacterized protein</fullName>
    </submittedName>
</protein>
<dbReference type="Pfam" id="PF12796">
    <property type="entry name" value="Ank_2"/>
    <property type="match status" value="1"/>
</dbReference>
<dbReference type="Proteomes" id="UP001590950">
    <property type="component" value="Unassembled WGS sequence"/>
</dbReference>
<keyword evidence="7" id="KW-1185">Reference proteome</keyword>
<dbReference type="Gene3D" id="1.25.40.20">
    <property type="entry name" value="Ankyrin repeat-containing domain"/>
    <property type="match status" value="1"/>
</dbReference>
<dbReference type="SUPFAM" id="SSF48403">
    <property type="entry name" value="Ankyrin repeat"/>
    <property type="match status" value="1"/>
</dbReference>
<evidence type="ECO:0000256" key="4">
    <source>
        <dbReference type="SAM" id="Coils"/>
    </source>
</evidence>
<accession>A0ABR3ZWC6</accession>
<dbReference type="InterPro" id="IPR050889">
    <property type="entry name" value="Dendritic_Spine_Reg/Scaffold"/>
</dbReference>
<feature type="compositionally biased region" description="Polar residues" evidence="5">
    <location>
        <begin position="175"/>
        <end position="198"/>
    </location>
</feature>
<sequence length="655" mass="75153">MAEILALVSGAVTVAQLAGQVGVSVLKLKALWSEVNDVPDTVNALMMHLELLDPILSEMGNEFPRVQGIVQTDRLAMLSLEQSRQALQNLERLVNELHQQISSKKSLRRGIVKVKVTLKKDLIRTYQEQLQSALQLLTLSQQNHLIALSRVQTSILVSEFQTRRTTERIDHPTSEDSSPSNRDCRDSSVNQNDTPQTENLGFKLKTLPWRNSSLSWKFTSQMANISVSPDETIQIYRARLHLPLWLLPKAWDLQVCKSYSGWKITLKPWSTRSYTSEVFRHALEGSKKDLLRVLKSNEASLYDRNPEGWTLLHYAAFKGQLEVFQALLEFGLSVQETDNSGVTPLYHLCRCQDDLGKALDIYRYLSSQAALDEVVQDLFLPKYRASKKSSLYRFIWRNSELLDFIVTQFHPAFYRLPASHRFKSISWVYVDPKLLLKVLTHNEVVSATLFLAQIHGSVHSSLHEFARLYFQKCLNSLDTNGSVTNNHGFEEWRELLRWMFVGVSSEDICRKRHEPWEYVTPLLAALLGCDPTLPETPTELQYTCRRLSAAIKAWLEDLLQAGVDLEAYGAQEWSLYRQDGWLQAWRWNNLTFDYEDSALNAEGPLLVTLTYGPRPEDWTFQWDFTTEEFATDSWETLDSSQSENSTSMPGGWVYD</sequence>
<dbReference type="SMART" id="SM00248">
    <property type="entry name" value="ANK"/>
    <property type="match status" value="2"/>
</dbReference>